<evidence type="ECO:0000313" key="5">
    <source>
        <dbReference type="EMBL" id="KRG22285.1"/>
    </source>
</evidence>
<dbReference type="EMBL" id="LKAJ01000002">
    <property type="protein sequence ID" value="KRG22285.1"/>
    <property type="molecule type" value="Genomic_DNA"/>
</dbReference>
<dbReference type="PANTHER" id="PTHR44688">
    <property type="entry name" value="DNA-BINDING TRANSCRIPTIONAL ACTIVATOR DEVR_DOSR"/>
    <property type="match status" value="1"/>
</dbReference>
<dbReference type="Proteomes" id="UP000051497">
    <property type="component" value="Unassembled WGS sequence"/>
</dbReference>
<dbReference type="InterPro" id="IPR016032">
    <property type="entry name" value="Sig_transdc_resp-reg_C-effctor"/>
</dbReference>
<feature type="domain" description="HTH luxR-type" evidence="4">
    <location>
        <begin position="193"/>
        <end position="258"/>
    </location>
</feature>
<name>A0A0Q9YNA8_9GAMM</name>
<dbReference type="Pfam" id="PF00196">
    <property type="entry name" value="GerE"/>
    <property type="match status" value="1"/>
</dbReference>
<evidence type="ECO:0000313" key="6">
    <source>
        <dbReference type="EMBL" id="MCS5712514.1"/>
    </source>
</evidence>
<organism evidence="5">
    <name type="scientific">Candidatus Berkiella aquae</name>
    <dbReference type="NCBI Taxonomy" id="295108"/>
    <lineage>
        <taxon>Bacteria</taxon>
        <taxon>Pseudomonadati</taxon>
        <taxon>Pseudomonadota</taxon>
        <taxon>Gammaproteobacteria</taxon>
        <taxon>Candidatus Berkiellales</taxon>
        <taxon>Candidatus Berkiellaceae</taxon>
        <taxon>Candidatus Berkiella</taxon>
    </lineage>
</organism>
<dbReference type="SUPFAM" id="SSF46894">
    <property type="entry name" value="C-terminal effector domain of the bipartite response regulators"/>
    <property type="match status" value="1"/>
</dbReference>
<reference evidence="5" key="1">
    <citation type="submission" date="2015-09" db="EMBL/GenBank/DDBJ databases">
        <title>Draft Genome Sequences of Two Novel Amoeba-resistant Intranuclear Bacteria, Candidatus Berkiella cookevillensis and Candidatus Berkiella aquae.</title>
        <authorList>
            <person name="Mehari Y.T."/>
            <person name="Arivett B.A."/>
            <person name="Farone A.L."/>
            <person name="Gunderson J.H."/>
            <person name="Farone M.B."/>
        </authorList>
    </citation>
    <scope>NUCLEOTIDE SEQUENCE [LARGE SCALE GENOMIC DNA]</scope>
    <source>
        <strain evidence="5">HT99</strain>
    </source>
</reference>
<gene>
    <name evidence="5" type="primary">vjbR_1</name>
    <name evidence="5" type="ORF">HT99x_00704</name>
    <name evidence="6" type="ORF">HT99x_013825</name>
</gene>
<evidence type="ECO:0000256" key="2">
    <source>
        <dbReference type="ARBA" id="ARBA00023125"/>
    </source>
</evidence>
<dbReference type="STRING" id="295108.HT99x_00704"/>
<keyword evidence="1" id="KW-0805">Transcription regulation</keyword>
<dbReference type="CDD" id="cd06170">
    <property type="entry name" value="LuxR_C_like"/>
    <property type="match status" value="1"/>
</dbReference>
<dbReference type="InterPro" id="IPR000792">
    <property type="entry name" value="Tscrpt_reg_LuxR_C"/>
</dbReference>
<evidence type="ECO:0000256" key="3">
    <source>
        <dbReference type="ARBA" id="ARBA00023163"/>
    </source>
</evidence>
<dbReference type="GO" id="GO:0003677">
    <property type="term" value="F:DNA binding"/>
    <property type="evidence" value="ECO:0007669"/>
    <property type="project" value="UniProtKB-KW"/>
</dbReference>
<dbReference type="PROSITE" id="PS50043">
    <property type="entry name" value="HTH_LUXR_2"/>
    <property type="match status" value="1"/>
</dbReference>
<dbReference type="RefSeq" id="WP_075065343.1">
    <property type="nucleotide sequence ID" value="NZ_LKAJ02000001.1"/>
</dbReference>
<dbReference type="OrthoDB" id="5650388at2"/>
<protein>
    <submittedName>
        <fullName evidence="5">HTH-type quorum sensing-dependent transcriptional regulator VjbR</fullName>
    </submittedName>
    <submittedName>
        <fullName evidence="6">LuxR C-terminal-related transcriptional regulator</fullName>
    </submittedName>
</protein>
<dbReference type="EMBL" id="LKAJ02000001">
    <property type="protein sequence ID" value="MCS5712514.1"/>
    <property type="molecule type" value="Genomic_DNA"/>
</dbReference>
<evidence type="ECO:0000259" key="4">
    <source>
        <dbReference type="PROSITE" id="PS50043"/>
    </source>
</evidence>
<accession>A0A0Q9YNA8</accession>
<keyword evidence="7" id="KW-1185">Reference proteome</keyword>
<reference evidence="6" key="2">
    <citation type="journal article" date="2016" name="Genome Announc.">
        <title>Draft Genome Sequences of Two Novel Amoeba-Resistant Intranuclear Bacteria, 'Candidatus Berkiella cookevillensis' and 'Candidatus Berkiella aquae'.</title>
        <authorList>
            <person name="Mehari Y.T."/>
            <person name="Arivett B.A."/>
            <person name="Farone A.L."/>
            <person name="Gunderson J.H."/>
            <person name="Farone M.B."/>
        </authorList>
    </citation>
    <scope>NUCLEOTIDE SEQUENCE</scope>
    <source>
        <strain evidence="6">HT99</strain>
    </source>
</reference>
<dbReference type="AlphaFoldDB" id="A0A0Q9YNA8"/>
<dbReference type="GO" id="GO:0006355">
    <property type="term" value="P:regulation of DNA-templated transcription"/>
    <property type="evidence" value="ECO:0007669"/>
    <property type="project" value="InterPro"/>
</dbReference>
<dbReference type="PANTHER" id="PTHR44688:SF16">
    <property type="entry name" value="DNA-BINDING TRANSCRIPTIONAL ACTIVATOR DEVR_DOSR"/>
    <property type="match status" value="1"/>
</dbReference>
<dbReference type="Gene3D" id="1.10.10.10">
    <property type="entry name" value="Winged helix-like DNA-binding domain superfamily/Winged helix DNA-binding domain"/>
    <property type="match status" value="1"/>
</dbReference>
<dbReference type="InterPro" id="IPR036388">
    <property type="entry name" value="WH-like_DNA-bd_sf"/>
</dbReference>
<reference evidence="6" key="3">
    <citation type="submission" date="2021-06" db="EMBL/GenBank/DDBJ databases">
        <title>Genomic Description and Analysis of Intracellular Bacteria, Candidatus Berkiella cookevillensis and Candidatus Berkiella aquae.</title>
        <authorList>
            <person name="Kidane D.T."/>
            <person name="Mehari Y.T."/>
            <person name="Rice F.C."/>
            <person name="Arivett B.A."/>
            <person name="Farone A.L."/>
            <person name="Berk S.G."/>
            <person name="Farone M.B."/>
        </authorList>
    </citation>
    <scope>NUCLEOTIDE SEQUENCE</scope>
    <source>
        <strain evidence="6">HT99</strain>
    </source>
</reference>
<comment type="caution">
    <text evidence="5">The sequence shown here is derived from an EMBL/GenBank/DDBJ whole genome shotgun (WGS) entry which is preliminary data.</text>
</comment>
<dbReference type="SMART" id="SM00421">
    <property type="entry name" value="HTH_LUXR"/>
    <property type="match status" value="1"/>
</dbReference>
<keyword evidence="2" id="KW-0238">DNA-binding</keyword>
<keyword evidence="3" id="KW-0804">Transcription</keyword>
<sequence>MQVYPVGHICDKAVNEIIRIQQPLNKIHGLHLLFQGCYYKDNTGYMFYTNKPYWVIRTSLNVPMQGTFKKSGIYSWSDVHSNSFIKIAEDFHIFSPINLIIPLPDKNGQEVYTFAFSDKDNPGVTFYLNNMELLNKFVEHFRVAAAALIKEAYRTRIEVPTKFLSTPEKEPSYHKMIDMLVANFSMPIEFTEENNILHLLTKKEILCLCYYLMGKTAAEIAKIFEVSPKTASAHLYNARVKLKCKNRSELFQKAIDAGLTNSELVQYLSTK</sequence>
<evidence type="ECO:0000313" key="7">
    <source>
        <dbReference type="Proteomes" id="UP000051497"/>
    </source>
</evidence>
<proteinExistence type="predicted"/>
<evidence type="ECO:0000256" key="1">
    <source>
        <dbReference type="ARBA" id="ARBA00023015"/>
    </source>
</evidence>